<feature type="binding site" evidence="8">
    <location>
        <position position="286"/>
    </location>
    <ligand>
        <name>Zn(2+)</name>
        <dbReference type="ChEBI" id="CHEBI:29105"/>
        <note>catalytic</note>
    </ligand>
</feature>
<dbReference type="AlphaFoldDB" id="B4MNG5"/>
<accession>B4MNG5</accession>
<evidence type="ECO:0000259" key="10">
    <source>
        <dbReference type="Pfam" id="PF01435"/>
    </source>
</evidence>
<dbReference type="HOGENOM" id="CLU_025947_3_0_1"/>
<feature type="transmembrane region" description="Helical" evidence="9">
    <location>
        <begin position="129"/>
        <end position="157"/>
    </location>
</feature>
<dbReference type="EMBL" id="CH963848">
    <property type="protein sequence ID" value="EDW73654.2"/>
    <property type="molecule type" value="Genomic_DNA"/>
</dbReference>
<evidence type="ECO:0000313" key="13">
    <source>
        <dbReference type="Proteomes" id="UP000007798"/>
    </source>
</evidence>
<dbReference type="SMR" id="B4MNG5"/>
<dbReference type="STRING" id="7260.B4MNG5"/>
<feature type="domain" description="Peptidase M48" evidence="10">
    <location>
        <begin position="200"/>
        <end position="415"/>
    </location>
</feature>
<evidence type="ECO:0000256" key="3">
    <source>
        <dbReference type="ARBA" id="ARBA00022801"/>
    </source>
</evidence>
<evidence type="ECO:0000256" key="6">
    <source>
        <dbReference type="ARBA" id="ARBA00044456"/>
    </source>
</evidence>
<dbReference type="Gene3D" id="3.30.2010.10">
    <property type="entry name" value="Metalloproteases ('zincins'), catalytic domain"/>
    <property type="match status" value="1"/>
</dbReference>
<dbReference type="InParanoid" id="B4MNG5"/>
<dbReference type="OrthoDB" id="360839at2759"/>
<evidence type="ECO:0000256" key="1">
    <source>
        <dbReference type="ARBA" id="ARBA00022670"/>
    </source>
</evidence>
<keyword evidence="1 9" id="KW-0645">Protease</keyword>
<dbReference type="GO" id="GO:0004222">
    <property type="term" value="F:metalloendopeptidase activity"/>
    <property type="evidence" value="ECO:0007669"/>
    <property type="project" value="UniProtKB-UniRule"/>
</dbReference>
<name>B4MNG5_DROWI</name>
<feature type="transmembrane region" description="Helical" evidence="9">
    <location>
        <begin position="163"/>
        <end position="189"/>
    </location>
</feature>
<feature type="transmembrane region" description="Helical" evidence="9">
    <location>
        <begin position="301"/>
        <end position="320"/>
    </location>
</feature>
<dbReference type="InterPro" id="IPR001915">
    <property type="entry name" value="Peptidase_M48"/>
</dbReference>
<evidence type="ECO:0000256" key="4">
    <source>
        <dbReference type="ARBA" id="ARBA00022833"/>
    </source>
</evidence>
<dbReference type="CDD" id="cd07343">
    <property type="entry name" value="M48A_Zmpste24p_like"/>
    <property type="match status" value="1"/>
</dbReference>
<evidence type="ECO:0000256" key="2">
    <source>
        <dbReference type="ARBA" id="ARBA00022723"/>
    </source>
</evidence>
<keyword evidence="9" id="KW-0812">Transmembrane</keyword>
<dbReference type="EC" id="3.4.24.84" evidence="9"/>
<dbReference type="FunFam" id="3.30.2010.10:FF:000010">
    <property type="entry name" value="M48 family peptidase"/>
    <property type="match status" value="1"/>
</dbReference>
<keyword evidence="13" id="KW-1185">Reference proteome</keyword>
<feature type="active site" evidence="7">
    <location>
        <position position="283"/>
    </location>
</feature>
<feature type="binding site" evidence="8">
    <location>
        <position position="363"/>
    </location>
    <ligand>
        <name>Zn(2+)</name>
        <dbReference type="ChEBI" id="CHEBI:29105"/>
        <note>catalytic</note>
    </ligand>
</feature>
<feature type="active site" description="Proton donor" evidence="7">
    <location>
        <position position="367"/>
    </location>
</feature>
<evidence type="ECO:0000256" key="7">
    <source>
        <dbReference type="PIRSR" id="PIRSR627057-1"/>
    </source>
</evidence>
<comment type="function">
    <text evidence="9">Proteolytically removes the C-terminal three residues of farnesylated proteins.</text>
</comment>
<evidence type="ECO:0000256" key="5">
    <source>
        <dbReference type="ARBA" id="ARBA00023049"/>
    </source>
</evidence>
<dbReference type="GO" id="GO:0046872">
    <property type="term" value="F:metal ion binding"/>
    <property type="evidence" value="ECO:0007669"/>
    <property type="project" value="UniProtKB-UniRule"/>
</dbReference>
<dbReference type="PANTHER" id="PTHR10120">
    <property type="entry name" value="CAAX PRENYL PROTEASE 1"/>
    <property type="match status" value="1"/>
</dbReference>
<dbReference type="GO" id="GO:0071586">
    <property type="term" value="P:CAAX-box protein processing"/>
    <property type="evidence" value="ECO:0007669"/>
    <property type="project" value="UniProtKB-UniRule"/>
</dbReference>
<feature type="binding site" evidence="8">
    <location>
        <position position="282"/>
    </location>
    <ligand>
        <name>Zn(2+)</name>
        <dbReference type="ChEBI" id="CHEBI:29105"/>
        <note>catalytic</note>
    </ligand>
</feature>
<comment type="similarity">
    <text evidence="9">Belongs to the peptidase M48A family.</text>
</comment>
<dbReference type="MEROPS" id="M48.A05"/>
<feature type="transmembrane region" description="Helical" evidence="9">
    <location>
        <begin position="88"/>
        <end position="108"/>
    </location>
</feature>
<keyword evidence="9" id="KW-0256">Endoplasmic reticulum</keyword>
<keyword evidence="2 8" id="KW-0479">Metal-binding</keyword>
<dbReference type="InterPro" id="IPR032456">
    <property type="entry name" value="Peptidase_M48_N"/>
</dbReference>
<evidence type="ECO:0000256" key="8">
    <source>
        <dbReference type="PIRSR" id="PIRSR627057-2"/>
    </source>
</evidence>
<evidence type="ECO:0000259" key="11">
    <source>
        <dbReference type="Pfam" id="PF16491"/>
    </source>
</evidence>
<keyword evidence="4 8" id="KW-0862">Zinc</keyword>
<keyword evidence="5 9" id="KW-0482">Metalloprotease</keyword>
<evidence type="ECO:0000313" key="12">
    <source>
        <dbReference type="EMBL" id="EDW73654.2"/>
    </source>
</evidence>
<feature type="transmembrane region" description="Helical" evidence="9">
    <location>
        <begin position="332"/>
        <end position="359"/>
    </location>
</feature>
<dbReference type="Pfam" id="PF16491">
    <property type="entry name" value="Peptidase_M48_N"/>
    <property type="match status" value="1"/>
</dbReference>
<dbReference type="GO" id="GO:0005789">
    <property type="term" value="C:endoplasmic reticulum membrane"/>
    <property type="evidence" value="ECO:0007669"/>
    <property type="project" value="UniProtKB-SubCell"/>
</dbReference>
<protein>
    <recommendedName>
        <fullName evidence="9">CAAX prenyl protease</fullName>
        <ecNumber evidence="9">3.4.24.84</ecNumber>
    </recommendedName>
</protein>
<evidence type="ECO:0000256" key="9">
    <source>
        <dbReference type="RuleBase" id="RU366005"/>
    </source>
</evidence>
<organism evidence="12 13">
    <name type="scientific">Drosophila willistoni</name>
    <name type="common">Fruit fly</name>
    <dbReference type="NCBI Taxonomy" id="7260"/>
    <lineage>
        <taxon>Eukaryota</taxon>
        <taxon>Metazoa</taxon>
        <taxon>Ecdysozoa</taxon>
        <taxon>Arthropoda</taxon>
        <taxon>Hexapoda</taxon>
        <taxon>Insecta</taxon>
        <taxon>Pterygota</taxon>
        <taxon>Neoptera</taxon>
        <taxon>Endopterygota</taxon>
        <taxon>Diptera</taxon>
        <taxon>Brachycera</taxon>
        <taxon>Muscomorpha</taxon>
        <taxon>Ephydroidea</taxon>
        <taxon>Drosophilidae</taxon>
        <taxon>Drosophila</taxon>
        <taxon>Sophophora</taxon>
    </lineage>
</organism>
<comment type="catalytic activity">
    <reaction evidence="6 9">
        <text>Hydrolyzes the peptide bond -P2-(S-farnesyl or geranylgeranyl)C-P1'-P2'-P3'-COOH where P1' and P2' are amino acids with aliphatic side chains and P3' is any C-terminal residue.</text>
        <dbReference type="EC" id="3.4.24.84"/>
    </reaction>
</comment>
<keyword evidence="9" id="KW-1133">Transmembrane helix</keyword>
<dbReference type="Pfam" id="PF01435">
    <property type="entry name" value="Peptidase_M48"/>
    <property type="match status" value="1"/>
</dbReference>
<comment type="subcellular location">
    <subcellularLocation>
        <location evidence="9">Endoplasmic reticulum membrane</location>
        <topology evidence="9">Multi-pass membrane protein</topology>
    </subcellularLocation>
</comment>
<dbReference type="GO" id="GO:0007283">
    <property type="term" value="P:spermatogenesis"/>
    <property type="evidence" value="ECO:0007669"/>
    <property type="project" value="EnsemblMetazoa"/>
</dbReference>
<sequence length="424" mass="50087">MALNSYISCRSHKLVCLNAIMVPEELRMVIPPEIYHRARIYELHKAELFIWKHVIDMILSAVELYFGFYPFLWGLAVKTLKHLTKNEIFISPIFVFYLTIYICLRFLPTLAYDKCILELRYGSQRRFPCYLYFCISIIAILLSQLVLAPFTMGVVFFVTLVGYWFFLWFWLIWALCTLMLVFLLPYCCIPCIGRQERLPQGPLYQDIKKVCDMTGFPMDRVFIIRTKTMQYSNAYFYGSCCLKRIVIFDTLLYNKGLEPSQLQPYELGRGLPNQQVAGVVAHELGHWKYGHFYKATVIMKVHFFLTMLLFGLFFHCPQLYEAVRFHPGVCPIIVGFIIVLRFALTPYLTLANFLMLWNLRRFEYTADRFAHHLGYSIQLRQALIKIYADHLSFPVYDNCYARWHHTHPTILQRLAYQQKLDVES</sequence>
<proteinExistence type="inferred from homology"/>
<keyword evidence="9" id="KW-0472">Membrane</keyword>
<reference evidence="12 13" key="1">
    <citation type="journal article" date="2007" name="Nature">
        <title>Evolution of genes and genomes on the Drosophila phylogeny.</title>
        <authorList>
            <consortium name="Drosophila 12 Genomes Consortium"/>
            <person name="Clark A.G."/>
            <person name="Eisen M.B."/>
            <person name="Smith D.R."/>
            <person name="Bergman C.M."/>
            <person name="Oliver B."/>
            <person name="Markow T.A."/>
            <person name="Kaufman T.C."/>
            <person name="Kellis M."/>
            <person name="Gelbart W."/>
            <person name="Iyer V.N."/>
            <person name="Pollard D.A."/>
            <person name="Sackton T.B."/>
            <person name="Larracuente A.M."/>
            <person name="Singh N.D."/>
            <person name="Abad J.P."/>
            <person name="Abt D.N."/>
            <person name="Adryan B."/>
            <person name="Aguade M."/>
            <person name="Akashi H."/>
            <person name="Anderson W.W."/>
            <person name="Aquadro C.F."/>
            <person name="Ardell D.H."/>
            <person name="Arguello R."/>
            <person name="Artieri C.G."/>
            <person name="Barbash D.A."/>
            <person name="Barker D."/>
            <person name="Barsanti P."/>
            <person name="Batterham P."/>
            <person name="Batzoglou S."/>
            <person name="Begun D."/>
            <person name="Bhutkar A."/>
            <person name="Blanco E."/>
            <person name="Bosak S.A."/>
            <person name="Bradley R.K."/>
            <person name="Brand A.D."/>
            <person name="Brent M.R."/>
            <person name="Brooks A.N."/>
            <person name="Brown R.H."/>
            <person name="Butlin R.K."/>
            <person name="Caggese C."/>
            <person name="Calvi B.R."/>
            <person name="Bernardo de Carvalho A."/>
            <person name="Caspi A."/>
            <person name="Castrezana S."/>
            <person name="Celniker S.E."/>
            <person name="Chang J.L."/>
            <person name="Chapple C."/>
            <person name="Chatterji S."/>
            <person name="Chinwalla A."/>
            <person name="Civetta A."/>
            <person name="Clifton S.W."/>
            <person name="Comeron J.M."/>
            <person name="Costello J.C."/>
            <person name="Coyne J.A."/>
            <person name="Daub J."/>
            <person name="David R.G."/>
            <person name="Delcher A.L."/>
            <person name="Delehaunty K."/>
            <person name="Do C.B."/>
            <person name="Ebling H."/>
            <person name="Edwards K."/>
            <person name="Eickbush T."/>
            <person name="Evans J.D."/>
            <person name="Filipski A."/>
            <person name="Findeiss S."/>
            <person name="Freyhult E."/>
            <person name="Fulton L."/>
            <person name="Fulton R."/>
            <person name="Garcia A.C."/>
            <person name="Gardiner A."/>
            <person name="Garfield D.A."/>
            <person name="Garvin B.E."/>
            <person name="Gibson G."/>
            <person name="Gilbert D."/>
            <person name="Gnerre S."/>
            <person name="Godfrey J."/>
            <person name="Good R."/>
            <person name="Gotea V."/>
            <person name="Gravely B."/>
            <person name="Greenberg A.J."/>
            <person name="Griffiths-Jones S."/>
            <person name="Gross S."/>
            <person name="Guigo R."/>
            <person name="Gustafson E.A."/>
            <person name="Haerty W."/>
            <person name="Hahn M.W."/>
            <person name="Halligan D.L."/>
            <person name="Halpern A.L."/>
            <person name="Halter G.M."/>
            <person name="Han M.V."/>
            <person name="Heger A."/>
            <person name="Hillier L."/>
            <person name="Hinrichs A.S."/>
            <person name="Holmes I."/>
            <person name="Hoskins R.A."/>
            <person name="Hubisz M.J."/>
            <person name="Hultmark D."/>
            <person name="Huntley M.A."/>
            <person name="Jaffe D.B."/>
            <person name="Jagadeeshan S."/>
            <person name="Jeck W.R."/>
            <person name="Johnson J."/>
            <person name="Jones C.D."/>
            <person name="Jordan W.C."/>
            <person name="Karpen G.H."/>
            <person name="Kataoka E."/>
            <person name="Keightley P.D."/>
            <person name="Kheradpour P."/>
            <person name="Kirkness E.F."/>
            <person name="Koerich L.B."/>
            <person name="Kristiansen K."/>
            <person name="Kudrna D."/>
            <person name="Kulathinal R.J."/>
            <person name="Kumar S."/>
            <person name="Kwok R."/>
            <person name="Lander E."/>
            <person name="Langley C.H."/>
            <person name="Lapoint R."/>
            <person name="Lazzaro B.P."/>
            <person name="Lee S.J."/>
            <person name="Levesque L."/>
            <person name="Li R."/>
            <person name="Lin C.F."/>
            <person name="Lin M.F."/>
            <person name="Lindblad-Toh K."/>
            <person name="Llopart A."/>
            <person name="Long M."/>
            <person name="Low L."/>
            <person name="Lozovsky E."/>
            <person name="Lu J."/>
            <person name="Luo M."/>
            <person name="Machado C.A."/>
            <person name="Makalowski W."/>
            <person name="Marzo M."/>
            <person name="Matsuda M."/>
            <person name="Matzkin L."/>
            <person name="McAllister B."/>
            <person name="McBride C.S."/>
            <person name="McKernan B."/>
            <person name="McKernan K."/>
            <person name="Mendez-Lago M."/>
            <person name="Minx P."/>
            <person name="Mollenhauer M.U."/>
            <person name="Montooth K."/>
            <person name="Mount S.M."/>
            <person name="Mu X."/>
            <person name="Myers E."/>
            <person name="Negre B."/>
            <person name="Newfeld S."/>
            <person name="Nielsen R."/>
            <person name="Noor M.A."/>
            <person name="O'Grady P."/>
            <person name="Pachter L."/>
            <person name="Papaceit M."/>
            <person name="Parisi M.J."/>
            <person name="Parisi M."/>
            <person name="Parts L."/>
            <person name="Pedersen J.S."/>
            <person name="Pesole G."/>
            <person name="Phillippy A.M."/>
            <person name="Ponting C.P."/>
            <person name="Pop M."/>
            <person name="Porcelli D."/>
            <person name="Powell J.R."/>
            <person name="Prohaska S."/>
            <person name="Pruitt K."/>
            <person name="Puig M."/>
            <person name="Quesneville H."/>
            <person name="Ram K.R."/>
            <person name="Rand D."/>
            <person name="Rasmussen M.D."/>
            <person name="Reed L.K."/>
            <person name="Reenan R."/>
            <person name="Reily A."/>
            <person name="Remington K.A."/>
            <person name="Rieger T.T."/>
            <person name="Ritchie M.G."/>
            <person name="Robin C."/>
            <person name="Rogers Y.H."/>
            <person name="Rohde C."/>
            <person name="Rozas J."/>
            <person name="Rubenfield M.J."/>
            <person name="Ruiz A."/>
            <person name="Russo S."/>
            <person name="Salzberg S.L."/>
            <person name="Sanchez-Gracia A."/>
            <person name="Saranga D.J."/>
            <person name="Sato H."/>
            <person name="Schaeffer S.W."/>
            <person name="Schatz M.C."/>
            <person name="Schlenke T."/>
            <person name="Schwartz R."/>
            <person name="Segarra C."/>
            <person name="Singh R.S."/>
            <person name="Sirot L."/>
            <person name="Sirota M."/>
            <person name="Sisneros N.B."/>
            <person name="Smith C.D."/>
            <person name="Smith T.F."/>
            <person name="Spieth J."/>
            <person name="Stage D.E."/>
            <person name="Stark A."/>
            <person name="Stephan W."/>
            <person name="Strausberg R.L."/>
            <person name="Strempel S."/>
            <person name="Sturgill D."/>
            <person name="Sutton G."/>
            <person name="Sutton G.G."/>
            <person name="Tao W."/>
            <person name="Teichmann S."/>
            <person name="Tobari Y.N."/>
            <person name="Tomimura Y."/>
            <person name="Tsolas J.M."/>
            <person name="Valente V.L."/>
            <person name="Venter E."/>
            <person name="Venter J.C."/>
            <person name="Vicario S."/>
            <person name="Vieira F.G."/>
            <person name="Vilella A.J."/>
            <person name="Villasante A."/>
            <person name="Walenz B."/>
            <person name="Wang J."/>
            <person name="Wasserman M."/>
            <person name="Watts T."/>
            <person name="Wilson D."/>
            <person name="Wilson R.K."/>
            <person name="Wing R.A."/>
            <person name="Wolfner M.F."/>
            <person name="Wong A."/>
            <person name="Wong G.K."/>
            <person name="Wu C.I."/>
            <person name="Wu G."/>
            <person name="Yamamoto D."/>
            <person name="Yang H.P."/>
            <person name="Yang S.P."/>
            <person name="Yorke J.A."/>
            <person name="Yoshida K."/>
            <person name="Zdobnov E."/>
            <person name="Zhang P."/>
            <person name="Zhang Y."/>
            <person name="Zimin A.V."/>
            <person name="Baldwin J."/>
            <person name="Abdouelleil A."/>
            <person name="Abdulkadir J."/>
            <person name="Abebe A."/>
            <person name="Abera B."/>
            <person name="Abreu J."/>
            <person name="Acer S.C."/>
            <person name="Aftuck L."/>
            <person name="Alexander A."/>
            <person name="An P."/>
            <person name="Anderson E."/>
            <person name="Anderson S."/>
            <person name="Arachi H."/>
            <person name="Azer M."/>
            <person name="Bachantsang P."/>
            <person name="Barry A."/>
            <person name="Bayul T."/>
            <person name="Berlin A."/>
            <person name="Bessette D."/>
            <person name="Bloom T."/>
            <person name="Blye J."/>
            <person name="Boguslavskiy L."/>
            <person name="Bonnet C."/>
            <person name="Boukhgalter B."/>
            <person name="Bourzgui I."/>
            <person name="Brown A."/>
            <person name="Cahill P."/>
            <person name="Channer S."/>
            <person name="Cheshatsang Y."/>
            <person name="Chuda L."/>
            <person name="Citroen M."/>
            <person name="Collymore A."/>
            <person name="Cooke P."/>
            <person name="Costello M."/>
            <person name="D'Aco K."/>
            <person name="Daza R."/>
            <person name="De Haan G."/>
            <person name="DeGray S."/>
            <person name="DeMaso C."/>
            <person name="Dhargay N."/>
            <person name="Dooley K."/>
            <person name="Dooley E."/>
            <person name="Doricent M."/>
            <person name="Dorje P."/>
            <person name="Dorjee K."/>
            <person name="Dupes A."/>
            <person name="Elong R."/>
            <person name="Falk J."/>
            <person name="Farina A."/>
            <person name="Faro S."/>
            <person name="Ferguson D."/>
            <person name="Fisher S."/>
            <person name="Foley C.D."/>
            <person name="Franke A."/>
            <person name="Friedrich D."/>
            <person name="Gadbois L."/>
            <person name="Gearin G."/>
            <person name="Gearin C.R."/>
            <person name="Giannoukos G."/>
            <person name="Goode T."/>
            <person name="Graham J."/>
            <person name="Grandbois E."/>
            <person name="Grewal S."/>
            <person name="Gyaltsen K."/>
            <person name="Hafez N."/>
            <person name="Hagos B."/>
            <person name="Hall J."/>
            <person name="Henson C."/>
            <person name="Hollinger A."/>
            <person name="Honan T."/>
            <person name="Huard M.D."/>
            <person name="Hughes L."/>
            <person name="Hurhula B."/>
            <person name="Husby M.E."/>
            <person name="Kamat A."/>
            <person name="Kanga B."/>
            <person name="Kashin S."/>
            <person name="Khazanovich D."/>
            <person name="Kisner P."/>
            <person name="Lance K."/>
            <person name="Lara M."/>
            <person name="Lee W."/>
            <person name="Lennon N."/>
            <person name="Letendre F."/>
            <person name="LeVine R."/>
            <person name="Lipovsky A."/>
            <person name="Liu X."/>
            <person name="Liu J."/>
            <person name="Liu S."/>
            <person name="Lokyitsang T."/>
            <person name="Lokyitsang Y."/>
            <person name="Lubonja R."/>
            <person name="Lui A."/>
            <person name="MacDonald P."/>
            <person name="Magnisalis V."/>
            <person name="Maru K."/>
            <person name="Matthews C."/>
            <person name="McCusker W."/>
            <person name="McDonough S."/>
            <person name="Mehta T."/>
            <person name="Meldrim J."/>
            <person name="Meneus L."/>
            <person name="Mihai O."/>
            <person name="Mihalev A."/>
            <person name="Mihova T."/>
            <person name="Mittelman R."/>
            <person name="Mlenga V."/>
            <person name="Montmayeur A."/>
            <person name="Mulrain L."/>
            <person name="Navidi A."/>
            <person name="Naylor J."/>
            <person name="Negash T."/>
            <person name="Nguyen T."/>
            <person name="Nguyen N."/>
            <person name="Nicol R."/>
            <person name="Norbu C."/>
            <person name="Norbu N."/>
            <person name="Novod N."/>
            <person name="O'Neill B."/>
            <person name="Osman S."/>
            <person name="Markiewicz E."/>
            <person name="Oyono O.L."/>
            <person name="Patti C."/>
            <person name="Phunkhang P."/>
            <person name="Pierre F."/>
            <person name="Priest M."/>
            <person name="Raghuraman S."/>
            <person name="Rege F."/>
            <person name="Reyes R."/>
            <person name="Rise C."/>
            <person name="Rogov P."/>
            <person name="Ross K."/>
            <person name="Ryan E."/>
            <person name="Settipalli S."/>
            <person name="Shea T."/>
            <person name="Sherpa N."/>
            <person name="Shi L."/>
            <person name="Shih D."/>
            <person name="Sparrow T."/>
            <person name="Spaulding J."/>
            <person name="Stalker J."/>
            <person name="Stange-Thomann N."/>
            <person name="Stavropoulos S."/>
            <person name="Stone C."/>
            <person name="Strader C."/>
            <person name="Tesfaye S."/>
            <person name="Thomson T."/>
            <person name="Thoulutsang Y."/>
            <person name="Thoulutsang D."/>
            <person name="Topham K."/>
            <person name="Topping I."/>
            <person name="Tsamla T."/>
            <person name="Vassiliev H."/>
            <person name="Vo A."/>
            <person name="Wangchuk T."/>
            <person name="Wangdi T."/>
            <person name="Weiand M."/>
            <person name="Wilkinson J."/>
            <person name="Wilson A."/>
            <person name="Yadav S."/>
            <person name="Young G."/>
            <person name="Yu Q."/>
            <person name="Zembek L."/>
            <person name="Zhong D."/>
            <person name="Zimmer A."/>
            <person name="Zwirko Z."/>
            <person name="Jaffe D.B."/>
            <person name="Alvarez P."/>
            <person name="Brockman W."/>
            <person name="Butler J."/>
            <person name="Chin C."/>
            <person name="Gnerre S."/>
            <person name="Grabherr M."/>
            <person name="Kleber M."/>
            <person name="Mauceli E."/>
            <person name="MacCallum I."/>
        </authorList>
    </citation>
    <scope>NUCLEOTIDE SEQUENCE [LARGE SCALE GENOMIC DNA]</scope>
    <source>
        <strain evidence="13">Tucson 14030-0811.24</strain>
    </source>
</reference>
<feature type="domain" description="CAAX prenyl protease 1 N-terminal" evidence="11">
    <location>
        <begin position="13"/>
        <end position="193"/>
    </location>
</feature>
<gene>
    <name evidence="12" type="primary">Dwil\GK19571</name>
    <name evidence="12" type="ORF">Dwil_GK19571</name>
</gene>
<feature type="transmembrane region" description="Helical" evidence="9">
    <location>
        <begin position="54"/>
        <end position="76"/>
    </location>
</feature>
<dbReference type="InterPro" id="IPR027057">
    <property type="entry name" value="CAXX_Prtase_1"/>
</dbReference>
<comment type="cofactor">
    <cofactor evidence="8 9">
        <name>Zn(2+)</name>
        <dbReference type="ChEBI" id="CHEBI:29105"/>
    </cofactor>
    <text evidence="8 9">Binds 1 zinc ion per subunit.</text>
</comment>
<keyword evidence="3 9" id="KW-0378">Hydrolase</keyword>
<dbReference type="eggNOG" id="KOG2719">
    <property type="taxonomic scope" value="Eukaryota"/>
</dbReference>
<dbReference type="Proteomes" id="UP000007798">
    <property type="component" value="Unassembled WGS sequence"/>
</dbReference>